<dbReference type="GO" id="GO:0070176">
    <property type="term" value="C:DRM complex"/>
    <property type="evidence" value="ECO:0007669"/>
    <property type="project" value="InterPro"/>
</dbReference>
<evidence type="ECO:0000313" key="4">
    <source>
        <dbReference type="Proteomes" id="UP000694409"/>
    </source>
</evidence>
<keyword evidence="4" id="KW-1185">Reference proteome</keyword>
<dbReference type="Pfam" id="PF10044">
    <property type="entry name" value="LIN52"/>
    <property type="match status" value="1"/>
</dbReference>
<accession>A0A8C9N8T2</accession>
<dbReference type="Proteomes" id="UP000694409">
    <property type="component" value="Unassembled WGS sequence"/>
</dbReference>
<comment type="similarity">
    <text evidence="1">Belongs to the lin-52 family.</text>
</comment>
<evidence type="ECO:0000256" key="1">
    <source>
        <dbReference type="ARBA" id="ARBA00005456"/>
    </source>
</evidence>
<dbReference type="AlphaFoldDB" id="A0A8C9N8T2"/>
<organism evidence="3 4">
    <name type="scientific">Serinus canaria</name>
    <name type="common">Island canary</name>
    <name type="synonym">Fringilla canaria</name>
    <dbReference type="NCBI Taxonomy" id="9135"/>
    <lineage>
        <taxon>Eukaryota</taxon>
        <taxon>Metazoa</taxon>
        <taxon>Chordata</taxon>
        <taxon>Craniata</taxon>
        <taxon>Vertebrata</taxon>
        <taxon>Euteleostomi</taxon>
        <taxon>Archelosauria</taxon>
        <taxon>Archosauria</taxon>
        <taxon>Dinosauria</taxon>
        <taxon>Saurischia</taxon>
        <taxon>Theropoda</taxon>
        <taxon>Coelurosauria</taxon>
        <taxon>Aves</taxon>
        <taxon>Neognathae</taxon>
        <taxon>Neoaves</taxon>
        <taxon>Telluraves</taxon>
        <taxon>Australaves</taxon>
        <taxon>Passeriformes</taxon>
        <taxon>Passeroidea</taxon>
        <taxon>Fringillidae</taxon>
        <taxon>Carduelinae</taxon>
        <taxon>Serinus</taxon>
    </lineage>
</organism>
<gene>
    <name evidence="3" type="primary">LIN52</name>
</gene>
<evidence type="ECO:0000256" key="2">
    <source>
        <dbReference type="ARBA" id="ARBA00020469"/>
    </source>
</evidence>
<dbReference type="InterPro" id="IPR018737">
    <property type="entry name" value="DREAM_LIN52"/>
</dbReference>
<name>A0A8C9N8T2_SERCA</name>
<reference evidence="3" key="2">
    <citation type="submission" date="2025-09" db="UniProtKB">
        <authorList>
            <consortium name="Ensembl"/>
        </authorList>
    </citation>
    <scope>IDENTIFICATION</scope>
</reference>
<sequence length="146" mass="16426">MELEIPGLYDPHRFQCNGVNVFFKLLKKDISNIAHATKNTLSKPGNGELKLIKLDRASPDLWPEQLPGVAEFAASFKSPITSSPPKWMAELENDDIDMLKELGSLTTANLMEKVRGLQNLAYQLGLDESREMTRGKFLNILEKPKK</sequence>
<reference evidence="3" key="1">
    <citation type="submission" date="2025-08" db="UniProtKB">
        <authorList>
            <consortium name="Ensembl"/>
        </authorList>
    </citation>
    <scope>IDENTIFICATION</scope>
</reference>
<protein>
    <recommendedName>
        <fullName evidence="2">Protein lin-52 homolog</fullName>
    </recommendedName>
</protein>
<dbReference type="PANTHER" id="PTHR31489">
    <property type="entry name" value="LIN52 FAMILY MEMBER"/>
    <property type="match status" value="1"/>
</dbReference>
<dbReference type="GeneTree" id="ENSGT00390000008402"/>
<dbReference type="PANTHER" id="PTHR31489:SF2">
    <property type="entry name" value="PROTEIN LIN-52 HOMOLOG"/>
    <property type="match status" value="1"/>
</dbReference>
<dbReference type="Ensembl" id="ENSSCAT00000015465.1">
    <property type="protein sequence ID" value="ENSSCAP00000013774.1"/>
    <property type="gene ID" value="ENSSCAG00000010182.1"/>
</dbReference>
<evidence type="ECO:0000313" key="3">
    <source>
        <dbReference type="Ensembl" id="ENSSCAP00000013774.1"/>
    </source>
</evidence>
<proteinExistence type="inferred from homology"/>
<dbReference type="GO" id="GO:0006355">
    <property type="term" value="P:regulation of DNA-templated transcription"/>
    <property type="evidence" value="ECO:0007669"/>
    <property type="project" value="InterPro"/>
</dbReference>